<dbReference type="EMBL" id="JABEZY010000010">
    <property type="protein sequence ID" value="MBA0747906.1"/>
    <property type="molecule type" value="Genomic_DNA"/>
</dbReference>
<accession>A0A7J9CHK3</accession>
<feature type="region of interest" description="Disordered" evidence="1">
    <location>
        <begin position="1"/>
        <end position="20"/>
    </location>
</feature>
<gene>
    <name evidence="2" type="ORF">Gogos_004778</name>
</gene>
<comment type="caution">
    <text evidence="2">The sequence shown here is derived from an EMBL/GenBank/DDBJ whole genome shotgun (WGS) entry which is preliminary data.</text>
</comment>
<name>A0A7J9CHK3_GOSGO</name>
<evidence type="ECO:0000313" key="2">
    <source>
        <dbReference type="EMBL" id="MBA0747906.1"/>
    </source>
</evidence>
<dbReference type="AlphaFoldDB" id="A0A7J9CHK3"/>
<dbReference type="Proteomes" id="UP000593579">
    <property type="component" value="Unassembled WGS sequence"/>
</dbReference>
<sequence>MRRKKKNDDTRSKAKKMTKEELGCMAKLEEQMERMMEMMTTMVKGKANVGEGSNTLDNPILFYGDTGVYREDLLLQAPSVTIEITRVNELLTSEEPREVDK</sequence>
<evidence type="ECO:0000256" key="1">
    <source>
        <dbReference type="SAM" id="MobiDB-lite"/>
    </source>
</evidence>
<organism evidence="2 3">
    <name type="scientific">Gossypium gossypioides</name>
    <name type="common">Mexican cotton</name>
    <name type="synonym">Selera gossypioides</name>
    <dbReference type="NCBI Taxonomy" id="34282"/>
    <lineage>
        <taxon>Eukaryota</taxon>
        <taxon>Viridiplantae</taxon>
        <taxon>Streptophyta</taxon>
        <taxon>Embryophyta</taxon>
        <taxon>Tracheophyta</taxon>
        <taxon>Spermatophyta</taxon>
        <taxon>Magnoliopsida</taxon>
        <taxon>eudicotyledons</taxon>
        <taxon>Gunneridae</taxon>
        <taxon>Pentapetalae</taxon>
        <taxon>rosids</taxon>
        <taxon>malvids</taxon>
        <taxon>Malvales</taxon>
        <taxon>Malvaceae</taxon>
        <taxon>Malvoideae</taxon>
        <taxon>Gossypium</taxon>
    </lineage>
</organism>
<dbReference type="OrthoDB" id="971592at2759"/>
<keyword evidence="3" id="KW-1185">Reference proteome</keyword>
<proteinExistence type="predicted"/>
<protein>
    <submittedName>
        <fullName evidence="2">Uncharacterized protein</fullName>
    </submittedName>
</protein>
<evidence type="ECO:0000313" key="3">
    <source>
        <dbReference type="Proteomes" id="UP000593579"/>
    </source>
</evidence>
<reference evidence="2 3" key="1">
    <citation type="journal article" date="2019" name="Genome Biol. Evol.">
        <title>Insights into the evolution of the New World diploid cottons (Gossypium, subgenus Houzingenia) based on genome sequencing.</title>
        <authorList>
            <person name="Grover C.E."/>
            <person name="Arick M.A. 2nd"/>
            <person name="Thrash A."/>
            <person name="Conover J.L."/>
            <person name="Sanders W.S."/>
            <person name="Peterson D.G."/>
            <person name="Frelichowski J.E."/>
            <person name="Scheffler J.A."/>
            <person name="Scheffler B.E."/>
            <person name="Wendel J.F."/>
        </authorList>
    </citation>
    <scope>NUCLEOTIDE SEQUENCE [LARGE SCALE GENOMIC DNA]</scope>
    <source>
        <strain evidence="2">5</strain>
        <tissue evidence="2">Leaf</tissue>
    </source>
</reference>